<evidence type="ECO:0000313" key="3">
    <source>
        <dbReference type="Proteomes" id="UP000254889"/>
    </source>
</evidence>
<dbReference type="PANTHER" id="PTHR21197">
    <property type="entry name" value="UDP-GALACTOPYRANOSE MUTASE"/>
    <property type="match status" value="1"/>
</dbReference>
<dbReference type="Proteomes" id="UP000254889">
    <property type="component" value="Chromosome"/>
</dbReference>
<dbReference type="KEGG" id="ptaw:DW352_00110"/>
<organism evidence="2 3">
    <name type="scientific">Pseudolabrys taiwanensis</name>
    <dbReference type="NCBI Taxonomy" id="331696"/>
    <lineage>
        <taxon>Bacteria</taxon>
        <taxon>Pseudomonadati</taxon>
        <taxon>Pseudomonadota</taxon>
        <taxon>Alphaproteobacteria</taxon>
        <taxon>Hyphomicrobiales</taxon>
        <taxon>Xanthobacteraceae</taxon>
        <taxon>Pseudolabrys</taxon>
    </lineage>
</organism>
<dbReference type="Pfam" id="PF13450">
    <property type="entry name" value="NAD_binding_8"/>
    <property type="match status" value="1"/>
</dbReference>
<keyword evidence="3" id="KW-1185">Reference proteome</keyword>
<gene>
    <name evidence="2" type="ORF">DW352_00110</name>
</gene>
<sequence length="383" mass="44091">MKKALVIGGGVAGCAAAHHLTMMGGWDVLLVEAAPFLGAGVRTNWFGGHPYTFGPRHFLTQNRAVYDYMDAIVPLRSCADHQFITYVERDNAFYNYPIHEDDIAKMPDRDKIAEERKNAVGVENAKDLEAYWIGSVGQTLFDKFIDGYNKKMWLVDDCKKIDTFNWSPKGVTIKSGPRAAWDTAMSAYPYAEDGYNKYFDYAVQGVKVLLNTKIERYDIPNRTVWLKGEKMTFDVIVNAISPDEIFDKCHGELKYIGRDFHKIVFPTEHVFPEHVYFLYYANDEQFTRLVEYKKMTHHKSPTTLIGMEIPSLNGRHYPLPFKKDIALASKYFEMMPDHVYSIGRNGSYRYGLDIDDCIEQAMIMARQIKEGGRDYPVPMEIWR</sequence>
<dbReference type="PANTHER" id="PTHR21197:SF0">
    <property type="entry name" value="UDP-GALACTOPYRANOSE MUTASE"/>
    <property type="match status" value="1"/>
</dbReference>
<dbReference type="AlphaFoldDB" id="A0A345ZQ64"/>
<proteinExistence type="predicted"/>
<dbReference type="GO" id="GO:0050660">
    <property type="term" value="F:flavin adenine dinucleotide binding"/>
    <property type="evidence" value="ECO:0007669"/>
    <property type="project" value="TreeGrafter"/>
</dbReference>
<dbReference type="OrthoDB" id="9769600at2"/>
<dbReference type="EMBL" id="CP031417">
    <property type="protein sequence ID" value="AXK79061.1"/>
    <property type="molecule type" value="Genomic_DNA"/>
</dbReference>
<dbReference type="GO" id="GO:0005829">
    <property type="term" value="C:cytosol"/>
    <property type="evidence" value="ECO:0007669"/>
    <property type="project" value="TreeGrafter"/>
</dbReference>
<dbReference type="Pfam" id="PF03275">
    <property type="entry name" value="GLF"/>
    <property type="match status" value="1"/>
</dbReference>
<dbReference type="SUPFAM" id="SSF51971">
    <property type="entry name" value="Nucleotide-binding domain"/>
    <property type="match status" value="1"/>
</dbReference>
<dbReference type="Gene3D" id="3.50.50.60">
    <property type="entry name" value="FAD/NAD(P)-binding domain"/>
    <property type="match status" value="1"/>
</dbReference>
<name>A0A345ZQ64_9HYPH</name>
<dbReference type="GO" id="GO:0008767">
    <property type="term" value="F:UDP-galactopyranose mutase activity"/>
    <property type="evidence" value="ECO:0007669"/>
    <property type="project" value="InterPro"/>
</dbReference>
<feature type="domain" description="UDP-galactopyranose mutase C-terminal" evidence="1">
    <location>
        <begin position="143"/>
        <end position="350"/>
    </location>
</feature>
<evidence type="ECO:0000259" key="1">
    <source>
        <dbReference type="Pfam" id="PF03275"/>
    </source>
</evidence>
<dbReference type="InterPro" id="IPR015899">
    <property type="entry name" value="UDP-GalPyranose_mutase_C"/>
</dbReference>
<accession>A0A345ZQ64</accession>
<dbReference type="InterPro" id="IPR036188">
    <property type="entry name" value="FAD/NAD-bd_sf"/>
</dbReference>
<dbReference type="RefSeq" id="WP_115687378.1">
    <property type="nucleotide sequence ID" value="NZ_CP031417.1"/>
</dbReference>
<protein>
    <submittedName>
        <fullName evidence="2">FAD-dependent oxidoreductase</fullName>
    </submittedName>
</protein>
<evidence type="ECO:0000313" key="2">
    <source>
        <dbReference type="EMBL" id="AXK79061.1"/>
    </source>
</evidence>
<reference evidence="2 3" key="1">
    <citation type="submission" date="2018-07" db="EMBL/GenBank/DDBJ databases">
        <authorList>
            <person name="Quirk P.G."/>
            <person name="Krulwich T.A."/>
        </authorList>
    </citation>
    <scope>NUCLEOTIDE SEQUENCE [LARGE SCALE GENOMIC DNA]</scope>
    <source>
        <strain evidence="2 3">CC-BB4</strain>
    </source>
</reference>